<name>A0A5N7DAJ6_9EURO</name>
<reference evidence="1 2" key="1">
    <citation type="submission" date="2019-04" db="EMBL/GenBank/DDBJ databases">
        <authorList>
            <consortium name="DOE Joint Genome Institute"/>
            <person name="Mondo S."/>
            <person name="Kjaerbolling I."/>
            <person name="Vesth T."/>
            <person name="Frisvad J.C."/>
            <person name="Nybo J.L."/>
            <person name="Theobald S."/>
            <person name="Kildgaard S."/>
            <person name="Isbrandt T."/>
            <person name="Kuo A."/>
            <person name="Sato A."/>
            <person name="Lyhne E.K."/>
            <person name="Kogle M.E."/>
            <person name="Wiebenga A."/>
            <person name="Kun R.S."/>
            <person name="Lubbers R.J."/>
            <person name="Makela M.R."/>
            <person name="Barry K."/>
            <person name="Chovatia M."/>
            <person name="Clum A."/>
            <person name="Daum C."/>
            <person name="Haridas S."/>
            <person name="He G."/>
            <person name="LaButti K."/>
            <person name="Lipzen A."/>
            <person name="Riley R."/>
            <person name="Salamov A."/>
            <person name="Simmons B.A."/>
            <person name="Magnuson J.K."/>
            <person name="Henrissat B."/>
            <person name="Mortensen U.H."/>
            <person name="Larsen T.O."/>
            <person name="Devries R.P."/>
            <person name="Grigoriev I.V."/>
            <person name="Machida M."/>
            <person name="Baker S.E."/>
            <person name="Andersen M.R."/>
            <person name="Cantor M.N."/>
            <person name="Hua S.X."/>
        </authorList>
    </citation>
    <scope>NUCLEOTIDE SEQUENCE [LARGE SCALE GENOMIC DNA]</scope>
    <source>
        <strain evidence="1 2">CBS 119388</strain>
    </source>
</reference>
<gene>
    <name evidence="1" type="ORF">BDV37DRAFT_250623</name>
</gene>
<dbReference type="AlphaFoldDB" id="A0A5N7DAJ6"/>
<protein>
    <submittedName>
        <fullName evidence="1">Uncharacterized protein</fullName>
    </submittedName>
</protein>
<evidence type="ECO:0000313" key="2">
    <source>
        <dbReference type="Proteomes" id="UP000325579"/>
    </source>
</evidence>
<dbReference type="Proteomes" id="UP000325579">
    <property type="component" value="Unassembled WGS sequence"/>
</dbReference>
<sequence length="51" mass="5622">MISATSRLTSFGRGTVGSKLLCNTIVAEQRGRTYSPCSAYFTPCSRTLRIY</sequence>
<dbReference type="EMBL" id="ML736778">
    <property type="protein sequence ID" value="KAE8403259.1"/>
    <property type="molecule type" value="Genomic_DNA"/>
</dbReference>
<dbReference type="RefSeq" id="XP_031940578.1">
    <property type="nucleotide sequence ID" value="XM_032082193.1"/>
</dbReference>
<evidence type="ECO:0000313" key="1">
    <source>
        <dbReference type="EMBL" id="KAE8403259.1"/>
    </source>
</evidence>
<keyword evidence="2" id="KW-1185">Reference proteome</keyword>
<dbReference type="GeneID" id="43666884"/>
<accession>A0A5N7DAJ6</accession>
<organism evidence="1 2">
    <name type="scientific">Aspergillus pseudonomiae</name>
    <dbReference type="NCBI Taxonomy" id="1506151"/>
    <lineage>
        <taxon>Eukaryota</taxon>
        <taxon>Fungi</taxon>
        <taxon>Dikarya</taxon>
        <taxon>Ascomycota</taxon>
        <taxon>Pezizomycotina</taxon>
        <taxon>Eurotiomycetes</taxon>
        <taxon>Eurotiomycetidae</taxon>
        <taxon>Eurotiales</taxon>
        <taxon>Aspergillaceae</taxon>
        <taxon>Aspergillus</taxon>
        <taxon>Aspergillus subgen. Circumdati</taxon>
    </lineage>
</organism>
<proteinExistence type="predicted"/>